<accession>A0A9N9SY14</accession>
<dbReference type="PANTHER" id="PTHR33053">
    <property type="entry name" value="PROTEIN, PUTATIVE-RELATED"/>
    <property type="match status" value="1"/>
</dbReference>
<evidence type="ECO:0000313" key="2">
    <source>
        <dbReference type="Proteomes" id="UP001153709"/>
    </source>
</evidence>
<sequence length="672" mass="77677">MSWHKIVRSGNFKRKVKRNLQRITTSQFANNTEYEEFCELTNDGLIGTQSTDPQELNIQDTSTSGLIEDLASEQPASSLDFDEGETDDLKKFDFKQDLKEWALKYNINHVAIKDLLQILNKNTEVKFPRDPRTFLATPCKINVRDIAGGQYWHNGLTKCLLELYHNMKKSQNISININIDGLPIFNSSKYELWPILFNVNEISCKPMIIGIYYGKGKPSNLNEFLSEFVEELLLILNNGVVIGDYKIHVQLKCFICDSPARSFVKGVANFNSQHGCQKCTIVGEYSHITHSNYYPNKKFSKRTDEQFRLKKDEYHHKTDSVILKLPIDMIYCFPVADSLHLIDLGIMKRLLTGWRDGTYKNKSLKWSAKVTEGVSMQMLKIKLPKELHRATRGLDVLSYWKGLEYRNFLLYIGITILRDVLEPRVYEHFLGLFCAITICSTDFYSDYVHVAEALLDRFVHCYSSIYGEFFITSNIHNLTHLIDDVKVLGNLTKFSAYPFESKLYEIKNMIRNGNKPLAQIANRLSEKQSFDLWENKELPTYPCLKNVTDDTFLRNIIEPGETTTIFKKIFFEGFCLGGSDENRWFLTKQNEIVYFEAVARLKASYLISGKKVKAAAPFFLTPVNSTFLNIYIARAEFKSKETFKMSDIKCKLVHIIYKDQIVFVPLLHTLCK</sequence>
<proteinExistence type="predicted"/>
<dbReference type="AlphaFoldDB" id="A0A9N9SY14"/>
<evidence type="ECO:0008006" key="3">
    <source>
        <dbReference type="Google" id="ProtNLM"/>
    </source>
</evidence>
<gene>
    <name evidence="1" type="ORF">DIABBA_LOCUS6123</name>
</gene>
<dbReference type="EMBL" id="OU898279">
    <property type="protein sequence ID" value="CAG9832667.1"/>
    <property type="molecule type" value="Genomic_DNA"/>
</dbReference>
<reference evidence="1" key="1">
    <citation type="submission" date="2022-01" db="EMBL/GenBank/DDBJ databases">
        <authorList>
            <person name="King R."/>
        </authorList>
    </citation>
    <scope>NUCLEOTIDE SEQUENCE</scope>
</reference>
<name>A0A9N9SY14_DIABA</name>
<keyword evidence="2" id="KW-1185">Reference proteome</keyword>
<organism evidence="1 2">
    <name type="scientific">Diabrotica balteata</name>
    <name type="common">Banded cucumber beetle</name>
    <dbReference type="NCBI Taxonomy" id="107213"/>
    <lineage>
        <taxon>Eukaryota</taxon>
        <taxon>Metazoa</taxon>
        <taxon>Ecdysozoa</taxon>
        <taxon>Arthropoda</taxon>
        <taxon>Hexapoda</taxon>
        <taxon>Insecta</taxon>
        <taxon>Pterygota</taxon>
        <taxon>Neoptera</taxon>
        <taxon>Endopterygota</taxon>
        <taxon>Coleoptera</taxon>
        <taxon>Polyphaga</taxon>
        <taxon>Cucujiformia</taxon>
        <taxon>Chrysomeloidea</taxon>
        <taxon>Chrysomelidae</taxon>
        <taxon>Galerucinae</taxon>
        <taxon>Diabroticina</taxon>
        <taxon>Diabroticites</taxon>
        <taxon>Diabrotica</taxon>
    </lineage>
</organism>
<dbReference type="OrthoDB" id="7431418at2759"/>
<dbReference type="Proteomes" id="UP001153709">
    <property type="component" value="Chromosome 4"/>
</dbReference>
<protein>
    <recommendedName>
        <fullName evidence="3">Transposase domain-containing protein</fullName>
    </recommendedName>
</protein>
<dbReference type="PANTHER" id="PTHR33053:SF9">
    <property type="entry name" value="AGAP000105-PA"/>
    <property type="match status" value="1"/>
</dbReference>
<evidence type="ECO:0000313" key="1">
    <source>
        <dbReference type="EMBL" id="CAG9832667.1"/>
    </source>
</evidence>